<proteinExistence type="predicted"/>
<dbReference type="EMBL" id="JABEZZ010000008">
    <property type="protein sequence ID" value="MBA0592302.1"/>
    <property type="molecule type" value="Genomic_DNA"/>
</dbReference>
<dbReference type="AlphaFoldDB" id="A0A7J8PTV9"/>
<name>A0A7J8PTV9_GOSRA</name>
<comment type="caution">
    <text evidence="1">The sequence shown here is derived from an EMBL/GenBank/DDBJ whole genome shotgun (WGS) entry which is preliminary data.</text>
</comment>
<reference evidence="1 2" key="1">
    <citation type="journal article" date="2019" name="Genome Biol. Evol.">
        <title>Insights into the evolution of the New World diploid cottons (Gossypium, subgenus Houzingenia) based on genome sequencing.</title>
        <authorList>
            <person name="Grover C.E."/>
            <person name="Arick M.A. 2nd"/>
            <person name="Thrash A."/>
            <person name="Conover J.L."/>
            <person name="Sanders W.S."/>
            <person name="Peterson D.G."/>
            <person name="Frelichowski J.E."/>
            <person name="Scheffler J.A."/>
            <person name="Scheffler B.E."/>
            <person name="Wendel J.F."/>
        </authorList>
    </citation>
    <scope>NUCLEOTIDE SEQUENCE [LARGE SCALE GENOMIC DNA]</scope>
    <source>
        <strain evidence="1">8</strain>
        <tissue evidence="1">Leaf</tissue>
    </source>
</reference>
<dbReference type="Proteomes" id="UP000593578">
    <property type="component" value="Unassembled WGS sequence"/>
</dbReference>
<protein>
    <submittedName>
        <fullName evidence="1">Uncharacterized protein</fullName>
    </submittedName>
</protein>
<organism evidence="1 2">
    <name type="scientific">Gossypium raimondii</name>
    <name type="common">Peruvian cotton</name>
    <name type="synonym">Gossypium klotzschianum subsp. raimondii</name>
    <dbReference type="NCBI Taxonomy" id="29730"/>
    <lineage>
        <taxon>Eukaryota</taxon>
        <taxon>Viridiplantae</taxon>
        <taxon>Streptophyta</taxon>
        <taxon>Embryophyta</taxon>
        <taxon>Tracheophyta</taxon>
        <taxon>Spermatophyta</taxon>
        <taxon>Magnoliopsida</taxon>
        <taxon>eudicotyledons</taxon>
        <taxon>Gunneridae</taxon>
        <taxon>Pentapetalae</taxon>
        <taxon>rosids</taxon>
        <taxon>malvids</taxon>
        <taxon>Malvales</taxon>
        <taxon>Malvaceae</taxon>
        <taxon>Malvoideae</taxon>
        <taxon>Gossypium</taxon>
    </lineage>
</organism>
<sequence>MVSVGVVSPDNCGLLFRVACFWKQDVPTPLVVEAGLHIHRLGNRAAHLMENEGFHLQCDSWWVNDSLVTIHDVVHAGHYLLEGWVVATNVDLYLAYCWERRQGYSYSGAGHFNGFIDLQ</sequence>
<evidence type="ECO:0000313" key="2">
    <source>
        <dbReference type="Proteomes" id="UP000593578"/>
    </source>
</evidence>
<evidence type="ECO:0000313" key="1">
    <source>
        <dbReference type="EMBL" id="MBA0592302.1"/>
    </source>
</evidence>
<feature type="non-terminal residue" evidence="1">
    <location>
        <position position="119"/>
    </location>
</feature>
<accession>A0A7J8PTV9</accession>
<gene>
    <name evidence="1" type="ORF">Gorai_009285</name>
</gene>